<protein>
    <submittedName>
        <fullName evidence="2">Uncharacterized protein</fullName>
    </submittedName>
</protein>
<dbReference type="RefSeq" id="WP_179618606.1">
    <property type="nucleotide sequence ID" value="NZ_JACCBW010000001.1"/>
</dbReference>
<keyword evidence="1" id="KW-1133">Transmembrane helix</keyword>
<sequence length="144" mass="15244">MAVMGTETQPATQAPARRRPWLALLVAALGTAPYAVGLLLPYYANGLQDRPAGTSLYLYDLAGLWPYDTVLGGVITFGMLVGMPLAPFVSAGVAMWSGFSLWDARRTLPGTGVATYVLAVLLAIGSIAWLATPLATELVAWFLD</sequence>
<evidence type="ECO:0000256" key="1">
    <source>
        <dbReference type="SAM" id="Phobius"/>
    </source>
</evidence>
<feature type="transmembrane region" description="Helical" evidence="1">
    <location>
        <begin position="21"/>
        <end position="44"/>
    </location>
</feature>
<keyword evidence="1" id="KW-0812">Transmembrane</keyword>
<dbReference type="Proteomes" id="UP000549911">
    <property type="component" value="Unassembled WGS sequence"/>
</dbReference>
<reference evidence="2 3" key="1">
    <citation type="submission" date="2020-07" db="EMBL/GenBank/DDBJ databases">
        <authorList>
            <person name="Partida-Martinez L."/>
            <person name="Huntemann M."/>
            <person name="Clum A."/>
            <person name="Wang J."/>
            <person name="Palaniappan K."/>
            <person name="Ritter S."/>
            <person name="Chen I.-M."/>
            <person name="Stamatis D."/>
            <person name="Reddy T."/>
            <person name="O'Malley R."/>
            <person name="Daum C."/>
            <person name="Shapiro N."/>
            <person name="Ivanova N."/>
            <person name="Kyrpides N."/>
            <person name="Woyke T."/>
        </authorList>
    </citation>
    <scope>NUCLEOTIDE SEQUENCE [LARGE SCALE GENOMIC DNA]</scope>
    <source>
        <strain evidence="2 3">AT2.17</strain>
    </source>
</reference>
<reference evidence="2 3" key="2">
    <citation type="submission" date="2020-08" db="EMBL/GenBank/DDBJ databases">
        <title>The Agave Microbiome: Exploring the role of microbial communities in plant adaptations to desert environments.</title>
        <authorList>
            <person name="Partida-Martinez L.P."/>
        </authorList>
    </citation>
    <scope>NUCLEOTIDE SEQUENCE [LARGE SCALE GENOMIC DNA]</scope>
    <source>
        <strain evidence="2 3">AT2.17</strain>
    </source>
</reference>
<name>A0A7Y9H155_9ACTN</name>
<keyword evidence="3" id="KW-1185">Reference proteome</keyword>
<accession>A0A7Y9H155</accession>
<feature type="transmembrane region" description="Helical" evidence="1">
    <location>
        <begin position="64"/>
        <end position="96"/>
    </location>
</feature>
<feature type="transmembrane region" description="Helical" evidence="1">
    <location>
        <begin position="108"/>
        <end position="131"/>
    </location>
</feature>
<dbReference type="EMBL" id="JACCBW010000001">
    <property type="protein sequence ID" value="NYE36017.1"/>
    <property type="molecule type" value="Genomic_DNA"/>
</dbReference>
<evidence type="ECO:0000313" key="3">
    <source>
        <dbReference type="Proteomes" id="UP000549911"/>
    </source>
</evidence>
<proteinExistence type="predicted"/>
<evidence type="ECO:0000313" key="2">
    <source>
        <dbReference type="EMBL" id="NYE36017.1"/>
    </source>
</evidence>
<comment type="caution">
    <text evidence="2">The sequence shown here is derived from an EMBL/GenBank/DDBJ whole genome shotgun (WGS) entry which is preliminary data.</text>
</comment>
<organism evidence="2 3">
    <name type="scientific">Nocardioides cavernae</name>
    <dbReference type="NCBI Taxonomy" id="1921566"/>
    <lineage>
        <taxon>Bacteria</taxon>
        <taxon>Bacillati</taxon>
        <taxon>Actinomycetota</taxon>
        <taxon>Actinomycetes</taxon>
        <taxon>Propionibacteriales</taxon>
        <taxon>Nocardioidaceae</taxon>
        <taxon>Nocardioides</taxon>
    </lineage>
</organism>
<gene>
    <name evidence="2" type="ORF">F4692_001121</name>
</gene>
<keyword evidence="1" id="KW-0472">Membrane</keyword>
<dbReference type="AlphaFoldDB" id="A0A7Y9H155"/>